<comment type="caution">
    <text evidence="1">The sequence shown here is derived from an EMBL/GenBank/DDBJ whole genome shotgun (WGS) entry which is preliminary data.</text>
</comment>
<evidence type="ECO:0000313" key="1">
    <source>
        <dbReference type="EMBL" id="TNN56594.1"/>
    </source>
</evidence>
<dbReference type="EMBL" id="SRLO01000424">
    <property type="protein sequence ID" value="TNN56594.1"/>
    <property type="molecule type" value="Genomic_DNA"/>
</dbReference>
<organism evidence="1 2">
    <name type="scientific">Liparis tanakae</name>
    <name type="common">Tanaka's snailfish</name>
    <dbReference type="NCBI Taxonomy" id="230148"/>
    <lineage>
        <taxon>Eukaryota</taxon>
        <taxon>Metazoa</taxon>
        <taxon>Chordata</taxon>
        <taxon>Craniata</taxon>
        <taxon>Vertebrata</taxon>
        <taxon>Euteleostomi</taxon>
        <taxon>Actinopterygii</taxon>
        <taxon>Neopterygii</taxon>
        <taxon>Teleostei</taxon>
        <taxon>Neoteleostei</taxon>
        <taxon>Acanthomorphata</taxon>
        <taxon>Eupercaria</taxon>
        <taxon>Perciformes</taxon>
        <taxon>Cottioidei</taxon>
        <taxon>Cottales</taxon>
        <taxon>Liparidae</taxon>
        <taxon>Liparis</taxon>
    </lineage>
</organism>
<name>A0A4Z2GVF4_9TELE</name>
<proteinExistence type="predicted"/>
<protein>
    <submittedName>
        <fullName evidence="1">Uncharacterized protein</fullName>
    </submittedName>
</protein>
<evidence type="ECO:0000313" key="2">
    <source>
        <dbReference type="Proteomes" id="UP000314294"/>
    </source>
</evidence>
<dbReference type="AlphaFoldDB" id="A0A4Z2GVF4"/>
<gene>
    <name evidence="1" type="ORF">EYF80_033131</name>
</gene>
<dbReference type="Proteomes" id="UP000314294">
    <property type="component" value="Unassembled WGS sequence"/>
</dbReference>
<sequence length="107" mass="11750">MPLYTESSSLSFTCVTVSQFSTLTGTSVPTSPSGGMHIRAEGEELNEEDVTLRKRCSRKVNQLVSIFSATDSVLNIHRSKVTHKATHVLKRSASSCFRTTVAYSIRP</sequence>
<reference evidence="1 2" key="1">
    <citation type="submission" date="2019-03" db="EMBL/GenBank/DDBJ databases">
        <title>First draft genome of Liparis tanakae, snailfish: a comprehensive survey of snailfish specific genes.</title>
        <authorList>
            <person name="Kim W."/>
            <person name="Song I."/>
            <person name="Jeong J.-H."/>
            <person name="Kim D."/>
            <person name="Kim S."/>
            <person name="Ryu S."/>
            <person name="Song J.Y."/>
            <person name="Lee S.K."/>
        </authorList>
    </citation>
    <scope>NUCLEOTIDE SEQUENCE [LARGE SCALE GENOMIC DNA]</scope>
    <source>
        <tissue evidence="1">Muscle</tissue>
    </source>
</reference>
<accession>A0A4Z2GVF4</accession>
<keyword evidence="2" id="KW-1185">Reference proteome</keyword>